<keyword evidence="3" id="KW-1185">Reference proteome</keyword>
<reference evidence="2 3" key="2">
    <citation type="journal article" date="2016" name="Int. J. Syst. Evol. Microbiol.">
        <title>Paenibacillus bovis sp. nov., isolated from raw yak (Bos grunniens) milk.</title>
        <authorList>
            <person name="Gao C."/>
            <person name="Han J."/>
            <person name="Liu Z."/>
            <person name="Xu X."/>
            <person name="Hang F."/>
            <person name="Wu Z."/>
        </authorList>
    </citation>
    <scope>NUCLEOTIDE SEQUENCE [LARGE SCALE GENOMIC DNA]</scope>
    <source>
        <strain evidence="2 3">BD3526</strain>
    </source>
</reference>
<reference evidence="3" key="1">
    <citation type="submission" date="2015-10" db="EMBL/GenBank/DDBJ databases">
        <title>Genome of Paenibacillus bovis sp. nov.</title>
        <authorList>
            <person name="Wu Z."/>
            <person name="Gao C."/>
            <person name="Liu Z."/>
            <person name="Zheng H."/>
        </authorList>
    </citation>
    <scope>NUCLEOTIDE SEQUENCE [LARGE SCALE GENOMIC DNA]</scope>
    <source>
        <strain evidence="3">BD3526</strain>
    </source>
</reference>
<evidence type="ECO:0000256" key="1">
    <source>
        <dbReference type="SAM" id="SignalP"/>
    </source>
</evidence>
<feature type="chain" id="PRO_5039092127" description="Copper amine oxidase-like N-terminal domain-containing protein" evidence="1">
    <location>
        <begin position="26"/>
        <end position="160"/>
    </location>
</feature>
<name>A0A172ZIT2_9BACL</name>
<evidence type="ECO:0008006" key="4">
    <source>
        <dbReference type="Google" id="ProtNLM"/>
    </source>
</evidence>
<dbReference type="OrthoDB" id="574706at2"/>
<keyword evidence="1" id="KW-0732">Signal</keyword>
<evidence type="ECO:0000313" key="2">
    <source>
        <dbReference type="EMBL" id="ANF97302.1"/>
    </source>
</evidence>
<dbReference type="RefSeq" id="WP_060535416.1">
    <property type="nucleotide sequence ID" value="NZ_CP013023.1"/>
</dbReference>
<evidence type="ECO:0000313" key="3">
    <source>
        <dbReference type="Proteomes" id="UP000078148"/>
    </source>
</evidence>
<sequence length="160" mass="17597">MKDKVKGLVIGIAIGSLLTGATVVAAQDVHVQAIKEKISMFVDGSSKGSTQALIYQGTTYVPARSMSESLGKSIGMYDQNLYIGKQPVVKVTEQQAIQLVRKKYKIAESSHLYVEVDSETSTKYTVHVYEVVQDDAETSHTATYGWYDVDKFTGKITSMF</sequence>
<organism evidence="2 3">
    <name type="scientific">Paenibacillus bovis</name>
    <dbReference type="NCBI Taxonomy" id="1616788"/>
    <lineage>
        <taxon>Bacteria</taxon>
        <taxon>Bacillati</taxon>
        <taxon>Bacillota</taxon>
        <taxon>Bacilli</taxon>
        <taxon>Bacillales</taxon>
        <taxon>Paenibacillaceae</taxon>
        <taxon>Paenibacillus</taxon>
    </lineage>
</organism>
<dbReference type="AlphaFoldDB" id="A0A172ZIT2"/>
<dbReference type="KEGG" id="pbv:AR543_15705"/>
<proteinExistence type="predicted"/>
<feature type="signal peptide" evidence="1">
    <location>
        <begin position="1"/>
        <end position="25"/>
    </location>
</feature>
<gene>
    <name evidence="2" type="ORF">AR543_15705</name>
</gene>
<protein>
    <recommendedName>
        <fullName evidence="4">Copper amine oxidase-like N-terminal domain-containing protein</fullName>
    </recommendedName>
</protein>
<dbReference type="EMBL" id="CP013023">
    <property type="protein sequence ID" value="ANF97302.1"/>
    <property type="molecule type" value="Genomic_DNA"/>
</dbReference>
<accession>A0A172ZIT2</accession>
<dbReference type="Proteomes" id="UP000078148">
    <property type="component" value="Chromosome"/>
</dbReference>